<comment type="caution">
    <text evidence="9">The sequence shown here is derived from an EMBL/GenBank/DDBJ whole genome shotgun (WGS) entry which is preliminary data.</text>
</comment>
<dbReference type="GO" id="GO:0071949">
    <property type="term" value="F:FAD binding"/>
    <property type="evidence" value="ECO:0007669"/>
    <property type="project" value="InterPro"/>
</dbReference>
<keyword evidence="2" id="KW-0285">Flavoprotein</keyword>
<dbReference type="SUPFAM" id="SSF51905">
    <property type="entry name" value="FAD/NAD(P)-binding domain"/>
    <property type="match status" value="1"/>
</dbReference>
<evidence type="ECO:0000256" key="3">
    <source>
        <dbReference type="ARBA" id="ARBA00022827"/>
    </source>
</evidence>
<evidence type="ECO:0000313" key="10">
    <source>
        <dbReference type="Proteomes" id="UP000245119"/>
    </source>
</evidence>
<name>A0A2T7NZJ6_POMCA</name>
<evidence type="ECO:0000256" key="7">
    <source>
        <dbReference type="SAM" id="Phobius"/>
    </source>
</evidence>
<evidence type="ECO:0000256" key="6">
    <source>
        <dbReference type="ARBA" id="ARBA00023033"/>
    </source>
</evidence>
<organism evidence="9 10">
    <name type="scientific">Pomacea canaliculata</name>
    <name type="common">Golden apple snail</name>
    <dbReference type="NCBI Taxonomy" id="400727"/>
    <lineage>
        <taxon>Eukaryota</taxon>
        <taxon>Metazoa</taxon>
        <taxon>Spiralia</taxon>
        <taxon>Lophotrochozoa</taxon>
        <taxon>Mollusca</taxon>
        <taxon>Gastropoda</taxon>
        <taxon>Caenogastropoda</taxon>
        <taxon>Architaenioglossa</taxon>
        <taxon>Ampullarioidea</taxon>
        <taxon>Ampullariidae</taxon>
        <taxon>Pomacea</taxon>
    </lineage>
</organism>
<sequence length="327" mass="37446">MLPSAEEDSDGKEEVRRKVDLIVGSDGAHSAVRQQMMKSVRFDFQQEYIPHGYMELTIPPTTSGDFAMEVNYLHIWPRNEFMMIALPNEDRSYTTTLFMPFEMFEAIKTEDQLMDLFHKYYPDSLPLLGEENLKKIFFSTKASPLLTVKCSPYHVGDKAVLIGDAAHAMVPFYGQGMNCGFEDCLVLTDILDKYGDDFSQALPAYTKFRNPDAKAICDLAMYNYTEMRALVNTKSFLLRKMLDRILNTVFPNAWVPLYTMVTFSRTRYHECVARRAWQDKVLHRLGITISWTAMIGVGLALWTHLAARHGGPSPLDIVHKWSTNIEL</sequence>
<comment type="cofactor">
    <cofactor evidence="1">
        <name>FAD</name>
        <dbReference type="ChEBI" id="CHEBI:57692"/>
    </cofactor>
</comment>
<dbReference type="InterPro" id="IPR002938">
    <property type="entry name" value="FAD-bd"/>
</dbReference>
<dbReference type="GO" id="GO:0004502">
    <property type="term" value="F:kynurenine 3-monooxygenase activity"/>
    <property type="evidence" value="ECO:0007669"/>
    <property type="project" value="TreeGrafter"/>
</dbReference>
<evidence type="ECO:0000313" key="9">
    <source>
        <dbReference type="EMBL" id="PVD26591.1"/>
    </source>
</evidence>
<gene>
    <name evidence="9" type="ORF">C0Q70_14268</name>
</gene>
<evidence type="ECO:0000256" key="4">
    <source>
        <dbReference type="ARBA" id="ARBA00022857"/>
    </source>
</evidence>
<keyword evidence="7" id="KW-0472">Membrane</keyword>
<keyword evidence="10" id="KW-1185">Reference proteome</keyword>
<keyword evidence="4" id="KW-0521">NADP</keyword>
<keyword evidence="7" id="KW-1133">Transmembrane helix</keyword>
<dbReference type="Gene3D" id="3.50.50.60">
    <property type="entry name" value="FAD/NAD(P)-binding domain"/>
    <property type="match status" value="1"/>
</dbReference>
<dbReference type="AlphaFoldDB" id="A0A2T7NZJ6"/>
<feature type="transmembrane region" description="Helical" evidence="7">
    <location>
        <begin position="285"/>
        <end position="305"/>
    </location>
</feature>
<evidence type="ECO:0000259" key="8">
    <source>
        <dbReference type="Pfam" id="PF01494"/>
    </source>
</evidence>
<dbReference type="EMBL" id="PZQS01000008">
    <property type="protein sequence ID" value="PVD26591.1"/>
    <property type="molecule type" value="Genomic_DNA"/>
</dbReference>
<dbReference type="OrthoDB" id="10053569at2759"/>
<keyword evidence="3" id="KW-0274">FAD</keyword>
<protein>
    <recommendedName>
        <fullName evidence="8">FAD-binding domain-containing protein</fullName>
    </recommendedName>
</protein>
<dbReference type="PRINTS" id="PR00420">
    <property type="entry name" value="RNGMNOXGNASE"/>
</dbReference>
<feature type="domain" description="FAD-binding" evidence="8">
    <location>
        <begin position="16"/>
        <end position="218"/>
    </location>
</feature>
<evidence type="ECO:0000256" key="1">
    <source>
        <dbReference type="ARBA" id="ARBA00001974"/>
    </source>
</evidence>
<proteinExistence type="predicted"/>
<dbReference type="Pfam" id="PF01494">
    <property type="entry name" value="FAD_binding_3"/>
    <property type="match status" value="1"/>
</dbReference>
<dbReference type="GO" id="GO:0070189">
    <property type="term" value="P:kynurenine metabolic process"/>
    <property type="evidence" value="ECO:0007669"/>
    <property type="project" value="TreeGrafter"/>
</dbReference>
<dbReference type="Proteomes" id="UP000245119">
    <property type="component" value="Linkage Group LG8"/>
</dbReference>
<dbReference type="STRING" id="400727.A0A2T7NZJ6"/>
<keyword evidence="5" id="KW-0560">Oxidoreductase</keyword>
<dbReference type="GO" id="GO:0005741">
    <property type="term" value="C:mitochondrial outer membrane"/>
    <property type="evidence" value="ECO:0007669"/>
    <property type="project" value="TreeGrafter"/>
</dbReference>
<dbReference type="InterPro" id="IPR036188">
    <property type="entry name" value="FAD/NAD-bd_sf"/>
</dbReference>
<dbReference type="PANTHER" id="PTHR46028:SF2">
    <property type="entry name" value="KYNURENINE 3-MONOOXYGENASE"/>
    <property type="match status" value="1"/>
</dbReference>
<reference evidence="9 10" key="1">
    <citation type="submission" date="2018-04" db="EMBL/GenBank/DDBJ databases">
        <title>The genome of golden apple snail Pomacea canaliculata provides insight into stress tolerance and invasive adaptation.</title>
        <authorList>
            <person name="Liu C."/>
            <person name="Liu B."/>
            <person name="Ren Y."/>
            <person name="Zhang Y."/>
            <person name="Wang H."/>
            <person name="Li S."/>
            <person name="Jiang F."/>
            <person name="Yin L."/>
            <person name="Zhang G."/>
            <person name="Qian W."/>
            <person name="Fan W."/>
        </authorList>
    </citation>
    <scope>NUCLEOTIDE SEQUENCE [LARGE SCALE GENOMIC DNA]</scope>
    <source>
        <strain evidence="9">SZHN2017</strain>
        <tissue evidence="9">Muscle</tissue>
    </source>
</reference>
<dbReference type="PANTHER" id="PTHR46028">
    <property type="entry name" value="KYNURENINE 3-MONOOXYGENASE"/>
    <property type="match status" value="1"/>
</dbReference>
<evidence type="ECO:0000256" key="5">
    <source>
        <dbReference type="ARBA" id="ARBA00023002"/>
    </source>
</evidence>
<keyword evidence="7" id="KW-0812">Transmembrane</keyword>
<keyword evidence="6" id="KW-0503">Monooxygenase</keyword>
<evidence type="ECO:0000256" key="2">
    <source>
        <dbReference type="ARBA" id="ARBA00022630"/>
    </source>
</evidence>
<accession>A0A2T7NZJ6</accession>